<evidence type="ECO:0000313" key="3">
    <source>
        <dbReference type="EMBL" id="TYT62532.1"/>
    </source>
</evidence>
<gene>
    <name evidence="3" type="ORF">FYC77_07930</name>
</gene>
<name>A0A5D5ARS6_9EURY</name>
<dbReference type="AlphaFoldDB" id="A0A5D5ARS6"/>
<organism evidence="3 4">
    <name type="scientific">Natrialba swarupiae</name>
    <dbReference type="NCBI Taxonomy" id="2448032"/>
    <lineage>
        <taxon>Archaea</taxon>
        <taxon>Methanobacteriati</taxon>
        <taxon>Methanobacteriota</taxon>
        <taxon>Stenosarchaea group</taxon>
        <taxon>Halobacteria</taxon>
        <taxon>Halobacteriales</taxon>
        <taxon>Natrialbaceae</taxon>
        <taxon>Natrialba</taxon>
    </lineage>
</organism>
<dbReference type="Gene3D" id="3.90.550.10">
    <property type="entry name" value="Spore Coat Polysaccharide Biosynthesis Protein SpsA, Chain A"/>
    <property type="match status" value="1"/>
</dbReference>
<dbReference type="EMBL" id="VTAW01000008">
    <property type="protein sequence ID" value="TYT62532.1"/>
    <property type="molecule type" value="Genomic_DNA"/>
</dbReference>
<accession>A0A5D5ARS6</accession>
<dbReference type="InterPro" id="IPR029044">
    <property type="entry name" value="Nucleotide-diphossugar_trans"/>
</dbReference>
<comment type="caution">
    <text evidence="3">The sequence shown here is derived from an EMBL/GenBank/DDBJ whole genome shotgun (WGS) entry which is preliminary data.</text>
</comment>
<dbReference type="Pfam" id="PF12804">
    <property type="entry name" value="NTP_transf_3"/>
    <property type="match status" value="1"/>
</dbReference>
<dbReference type="Proteomes" id="UP000324104">
    <property type="component" value="Unassembled WGS sequence"/>
</dbReference>
<sequence>MCGGEGTRLESAHEKPLHPIAGVPMIDRVIAALAAADRVETIVAAVSPNALETRNHLEDGDHGGFESEGEPDSTLEVVDTPGDGYVTDLQALLDRPDLETPVLTVAADLPLLEGDVLDGILSAYSDSDASWTVCVPQALKQRLGASVESRYDATDRPVPTGVNVVGTDGRSMTHVHDDYRLAVNVNRLEDAELATRLLDRQEGD</sequence>
<feature type="compositionally biased region" description="Basic and acidic residues" evidence="1">
    <location>
        <begin position="53"/>
        <end position="65"/>
    </location>
</feature>
<evidence type="ECO:0000256" key="1">
    <source>
        <dbReference type="SAM" id="MobiDB-lite"/>
    </source>
</evidence>
<protein>
    <submittedName>
        <fullName evidence="3">NTP transferase domain-containing protein</fullName>
    </submittedName>
</protein>
<reference evidence="3 4" key="1">
    <citation type="submission" date="2019-08" db="EMBL/GenBank/DDBJ databases">
        <title>Archaea genome.</title>
        <authorList>
            <person name="Kajale S."/>
            <person name="Shouche Y."/>
            <person name="Deshpande N."/>
            <person name="Sharma A."/>
        </authorList>
    </citation>
    <scope>NUCLEOTIDE SEQUENCE [LARGE SCALE GENOMIC DNA]</scope>
    <source>
        <strain evidence="3 4">ESP3B_9</strain>
    </source>
</reference>
<proteinExistence type="predicted"/>
<keyword evidence="3" id="KW-0808">Transferase</keyword>
<feature type="region of interest" description="Disordered" evidence="1">
    <location>
        <begin position="53"/>
        <end position="76"/>
    </location>
</feature>
<dbReference type="SUPFAM" id="SSF53448">
    <property type="entry name" value="Nucleotide-diphospho-sugar transferases"/>
    <property type="match status" value="1"/>
</dbReference>
<feature type="domain" description="MobA-like NTP transferase" evidence="2">
    <location>
        <begin position="2"/>
        <end position="141"/>
    </location>
</feature>
<dbReference type="RefSeq" id="WP_149081082.1">
    <property type="nucleotide sequence ID" value="NZ_VTAW01000008.1"/>
</dbReference>
<evidence type="ECO:0000259" key="2">
    <source>
        <dbReference type="Pfam" id="PF12804"/>
    </source>
</evidence>
<keyword evidence="4" id="KW-1185">Reference proteome</keyword>
<dbReference type="InterPro" id="IPR025877">
    <property type="entry name" value="MobA-like_NTP_Trfase"/>
</dbReference>
<evidence type="ECO:0000313" key="4">
    <source>
        <dbReference type="Proteomes" id="UP000324104"/>
    </source>
</evidence>
<dbReference type="GO" id="GO:0016779">
    <property type="term" value="F:nucleotidyltransferase activity"/>
    <property type="evidence" value="ECO:0007669"/>
    <property type="project" value="UniProtKB-ARBA"/>
</dbReference>